<protein>
    <recommendedName>
        <fullName evidence="6">DBF4-type domain-containing protein</fullName>
    </recommendedName>
</protein>
<dbReference type="InterPro" id="IPR051590">
    <property type="entry name" value="Replication_Regulatory_Kinase"/>
</dbReference>
<dbReference type="KEGG" id="lel:PVL30_005280"/>
<reference evidence="7 8" key="1">
    <citation type="journal article" date="2009" name="Nature">
        <title>Evolution of pathogenicity and sexual reproduction in eight Candida genomes.</title>
        <authorList>
            <person name="Butler G."/>
            <person name="Rasmussen M.D."/>
            <person name="Lin M.F."/>
            <person name="Santos M.A."/>
            <person name="Sakthikumar S."/>
            <person name="Munro C.A."/>
            <person name="Rheinbay E."/>
            <person name="Grabherr M."/>
            <person name="Forche A."/>
            <person name="Reedy J.L."/>
            <person name="Agrafioti I."/>
            <person name="Arnaud M.B."/>
            <person name="Bates S."/>
            <person name="Brown A.J."/>
            <person name="Brunke S."/>
            <person name="Costanzo M.C."/>
            <person name="Fitzpatrick D.A."/>
            <person name="de Groot P.W."/>
            <person name="Harris D."/>
            <person name="Hoyer L.L."/>
            <person name="Hube B."/>
            <person name="Klis F.M."/>
            <person name="Kodira C."/>
            <person name="Lennard N."/>
            <person name="Logue M.E."/>
            <person name="Martin R."/>
            <person name="Neiman A.M."/>
            <person name="Nikolaou E."/>
            <person name="Quail M.A."/>
            <person name="Quinn J."/>
            <person name="Santos M.C."/>
            <person name="Schmitzberger F.F."/>
            <person name="Sherlock G."/>
            <person name="Shah P."/>
            <person name="Silverstein K.A."/>
            <person name="Skrzypek M.S."/>
            <person name="Soll D."/>
            <person name="Staggs R."/>
            <person name="Stansfield I."/>
            <person name="Stumpf M.P."/>
            <person name="Sudbery P.E."/>
            <person name="Srikantha T."/>
            <person name="Zeng Q."/>
            <person name="Berman J."/>
            <person name="Berriman M."/>
            <person name="Heitman J."/>
            <person name="Gow N.A."/>
            <person name="Lorenz M.C."/>
            <person name="Birren B.W."/>
            <person name="Kellis M."/>
            <person name="Cuomo C.A."/>
        </authorList>
    </citation>
    <scope>NUCLEOTIDE SEQUENCE [LARGE SCALE GENOMIC DNA]</scope>
    <source>
        <strain evidence="8">ATCC 11503 / BCRC 21390 / CBS 2605 / JCM 1781 / NBRC 1676 / NRRL YB-4239</strain>
    </source>
</reference>
<evidence type="ECO:0000256" key="2">
    <source>
        <dbReference type="ARBA" id="ARBA00022771"/>
    </source>
</evidence>
<dbReference type="GeneID" id="5230715"/>
<feature type="compositionally biased region" description="Low complexity" evidence="5">
    <location>
        <begin position="241"/>
        <end position="250"/>
    </location>
</feature>
<feature type="region of interest" description="Disordered" evidence="5">
    <location>
        <begin position="174"/>
        <end position="201"/>
    </location>
</feature>
<evidence type="ECO:0000256" key="5">
    <source>
        <dbReference type="SAM" id="MobiDB-lite"/>
    </source>
</evidence>
<dbReference type="InParanoid" id="A5E6A6"/>
<dbReference type="InterPro" id="IPR036420">
    <property type="entry name" value="BRCT_dom_sf"/>
</dbReference>
<dbReference type="GO" id="GO:0043539">
    <property type="term" value="F:protein serine/threonine kinase activator activity"/>
    <property type="evidence" value="ECO:0007669"/>
    <property type="project" value="TreeGrafter"/>
</dbReference>
<dbReference type="GO" id="GO:0031431">
    <property type="term" value="C:Dbf4-dependent protein kinase complex"/>
    <property type="evidence" value="ECO:0007669"/>
    <property type="project" value="TreeGrafter"/>
</dbReference>
<evidence type="ECO:0000256" key="1">
    <source>
        <dbReference type="ARBA" id="ARBA00022723"/>
    </source>
</evidence>
<proteinExistence type="predicted"/>
<feature type="region of interest" description="Disordered" evidence="5">
    <location>
        <begin position="1"/>
        <end position="128"/>
    </location>
</feature>
<dbReference type="OrthoDB" id="21380at2759"/>
<feature type="compositionally biased region" description="Basic and acidic residues" evidence="5">
    <location>
        <begin position="180"/>
        <end position="201"/>
    </location>
</feature>
<dbReference type="InterPro" id="IPR013939">
    <property type="entry name" value="Regulatory_Dfp1/Him1"/>
</dbReference>
<dbReference type="InterPro" id="IPR055116">
    <property type="entry name" value="DBF4_BRCT"/>
</dbReference>
<feature type="compositionally biased region" description="Polar residues" evidence="5">
    <location>
        <begin position="26"/>
        <end position="42"/>
    </location>
</feature>
<dbReference type="Pfam" id="PF07535">
    <property type="entry name" value="zf-DBF"/>
    <property type="match status" value="1"/>
</dbReference>
<dbReference type="InterPro" id="IPR006572">
    <property type="entry name" value="Znf_DBF"/>
</dbReference>
<dbReference type="GO" id="GO:0003676">
    <property type="term" value="F:nucleic acid binding"/>
    <property type="evidence" value="ECO:0007669"/>
    <property type="project" value="InterPro"/>
</dbReference>
<accession>A5E6A6</accession>
<feature type="compositionally biased region" description="Polar residues" evidence="5">
    <location>
        <begin position="229"/>
        <end position="240"/>
    </location>
</feature>
<feature type="compositionally biased region" description="Low complexity" evidence="5">
    <location>
        <begin position="356"/>
        <end position="390"/>
    </location>
</feature>
<dbReference type="GO" id="GO:1901987">
    <property type="term" value="P:regulation of cell cycle phase transition"/>
    <property type="evidence" value="ECO:0007669"/>
    <property type="project" value="TreeGrafter"/>
</dbReference>
<evidence type="ECO:0000256" key="4">
    <source>
        <dbReference type="PROSITE-ProRule" id="PRU00600"/>
    </source>
</evidence>
<dbReference type="PANTHER" id="PTHR15375">
    <property type="entry name" value="ACTIVATOR OF S-PHASE KINASE-RELATED"/>
    <property type="match status" value="1"/>
</dbReference>
<dbReference type="PROSITE" id="PS51265">
    <property type="entry name" value="ZF_DBF4"/>
    <property type="match status" value="1"/>
</dbReference>
<dbReference type="EMBL" id="CH981531">
    <property type="protein sequence ID" value="EDK46964.1"/>
    <property type="molecule type" value="Genomic_DNA"/>
</dbReference>
<feature type="domain" description="DBF4-type" evidence="6">
    <location>
        <begin position="747"/>
        <end position="796"/>
    </location>
</feature>
<dbReference type="Gene3D" id="3.40.50.10190">
    <property type="entry name" value="BRCT domain"/>
    <property type="match status" value="1"/>
</dbReference>
<feature type="region of interest" description="Disordered" evidence="5">
    <location>
        <begin position="281"/>
        <end position="396"/>
    </location>
</feature>
<evidence type="ECO:0000256" key="3">
    <source>
        <dbReference type="ARBA" id="ARBA00022833"/>
    </source>
</evidence>
<evidence type="ECO:0000313" key="7">
    <source>
        <dbReference type="EMBL" id="EDK46964.1"/>
    </source>
</evidence>
<dbReference type="GO" id="GO:0008270">
    <property type="term" value="F:zinc ion binding"/>
    <property type="evidence" value="ECO:0007669"/>
    <property type="project" value="UniProtKB-KW"/>
</dbReference>
<dbReference type="GO" id="GO:0010571">
    <property type="term" value="P:positive regulation of nuclear cell cycle DNA replication"/>
    <property type="evidence" value="ECO:0007669"/>
    <property type="project" value="TreeGrafter"/>
</dbReference>
<keyword evidence="3" id="KW-0862">Zinc</keyword>
<dbReference type="Pfam" id="PF22437">
    <property type="entry name" value="DBF4_BRCT"/>
    <property type="match status" value="1"/>
</dbReference>
<dbReference type="VEuPathDB" id="FungiDB:LELG_05145"/>
<dbReference type="eggNOG" id="KOG4139">
    <property type="taxonomic scope" value="Eukaryota"/>
</dbReference>
<dbReference type="Pfam" id="PF08630">
    <property type="entry name" value="Dfp1_Him1_M"/>
    <property type="match status" value="1"/>
</dbReference>
<dbReference type="Gene3D" id="6.10.250.3410">
    <property type="entry name" value="DBF zinc finger"/>
    <property type="match status" value="1"/>
</dbReference>
<dbReference type="Proteomes" id="UP000001996">
    <property type="component" value="Unassembled WGS sequence"/>
</dbReference>
<evidence type="ECO:0000259" key="6">
    <source>
        <dbReference type="PROSITE" id="PS51265"/>
    </source>
</evidence>
<name>A5E6A6_LODEL</name>
<gene>
    <name evidence="7" type="ORF">LELG_05145</name>
</gene>
<dbReference type="HOGENOM" id="CLU_378110_0_0_1"/>
<feature type="compositionally biased region" description="Basic and acidic residues" evidence="5">
    <location>
        <begin position="98"/>
        <end position="115"/>
    </location>
</feature>
<dbReference type="PANTHER" id="PTHR15375:SF26">
    <property type="entry name" value="PROTEIN CHIFFON"/>
    <property type="match status" value="1"/>
</dbReference>
<evidence type="ECO:0000313" key="8">
    <source>
        <dbReference type="Proteomes" id="UP000001996"/>
    </source>
</evidence>
<sequence length="809" mass="92140">MESSSKQEKVDQPRSSDHDIFKKKFTSLSRPRQPLRETNSNLPKPLYKPHRKSYLPNKYPSLKPGNDQAQSLHRKLKSQGRTSSPSKEDNKNNNSNNNDDHNSSRDKQKVGHKQEILINDTNKQVENAGIKLDTETKVSDDSVILTAKVSVANEREKETVDERSQQNLELVKPATSAFSKDTENARKRDREDDGKETHSKGVLDRCVKAKVSPETEINIESEMKMGMKTNTNKSHHSVNNELESTTRESTTLFKEKSTTHYGKEVFLHYQDQTNAATQIATKPEQQSTESLHLSKTAKVDTHAKAEQLQLNESTERNQKPTSTKVAKSPIKSLDINKPLPKQSDRVTDHKLHKLQHIQTQHQAQHPAQQQQQQQQQQQHSHVHVQHQQQQKANGRLSGDELYQWQQSWRKIMRESTVFFEGQHDAQLAEFRRATKLLKYVGCEIAPFYGSNVTIIISKRTYDDKLQYPPHDIFCNVSRLKVKVWNYDKLFRFMKNLGLGSLTDEQVNAGNAAQRDTPTNNLYNLLKEEKIYGSADRDPNARRDDFHYFGKNYLYVYDLSQAVRPIAVKEWGNEYPTLNLTLDGKCPFIYDPSDQNSERKRLKRMKKFEASKAHRQALKAASHKVVSGVSLSVNGFTGTSTSTDKIEETSVDDVEEVELKHPLTLTRNSSCIQSKVVDNMASGYYGASNALQFSMDSALNSNAVNAAGGGGGGGNGLGPIGSQVPSRNLNNLKRRIFMKRKMTERKEKETNPGYCENCRVKYDHFDDHIHSNRHRNFACDDRNFKDIDELILTLQESRSFGHITSNGDYV</sequence>
<feature type="region of interest" description="Disordered" evidence="5">
    <location>
        <begin position="229"/>
        <end position="250"/>
    </location>
</feature>
<dbReference type="AlphaFoldDB" id="A5E6A6"/>
<dbReference type="FunFam" id="6.10.250.3410:FF:000001">
    <property type="entry name" value="Protein DBF4 homolog A"/>
    <property type="match status" value="1"/>
</dbReference>
<dbReference type="STRING" id="379508.A5E6A6"/>
<keyword evidence="1" id="KW-0479">Metal-binding</keyword>
<keyword evidence="2 4" id="KW-0863">Zinc-finger</keyword>
<feature type="compositionally biased region" description="Basic and acidic residues" evidence="5">
    <location>
        <begin position="1"/>
        <end position="22"/>
    </location>
</feature>
<feature type="compositionally biased region" description="Polar residues" evidence="5">
    <location>
        <begin position="281"/>
        <end position="293"/>
    </location>
</feature>
<keyword evidence="8" id="KW-1185">Reference proteome</keyword>
<organism evidence="7 8">
    <name type="scientific">Lodderomyces elongisporus (strain ATCC 11503 / CBS 2605 / JCM 1781 / NBRC 1676 / NRRL YB-4239)</name>
    <name type="common">Yeast</name>
    <name type="synonym">Saccharomyces elongisporus</name>
    <dbReference type="NCBI Taxonomy" id="379508"/>
    <lineage>
        <taxon>Eukaryota</taxon>
        <taxon>Fungi</taxon>
        <taxon>Dikarya</taxon>
        <taxon>Ascomycota</taxon>
        <taxon>Saccharomycotina</taxon>
        <taxon>Pichiomycetes</taxon>
        <taxon>Debaryomycetaceae</taxon>
        <taxon>Candida/Lodderomyces clade</taxon>
        <taxon>Lodderomyces</taxon>
    </lineage>
</organism>
<dbReference type="SMART" id="SM00586">
    <property type="entry name" value="ZnF_DBF"/>
    <property type="match status" value="1"/>
</dbReference>
<dbReference type="InterPro" id="IPR038545">
    <property type="entry name" value="Znf_DBF_sf"/>
</dbReference>